<keyword evidence="1" id="KW-1133">Transmembrane helix</keyword>
<reference evidence="2 3" key="1">
    <citation type="journal article" date="2021" name="Hortic Res">
        <title>Chromosome-scale assembly of the Dendrobium chrysotoxum genome enhances the understanding of orchid evolution.</title>
        <authorList>
            <person name="Zhang Y."/>
            <person name="Zhang G.Q."/>
            <person name="Zhang D."/>
            <person name="Liu X.D."/>
            <person name="Xu X.Y."/>
            <person name="Sun W.H."/>
            <person name="Yu X."/>
            <person name="Zhu X."/>
            <person name="Wang Z.W."/>
            <person name="Zhao X."/>
            <person name="Zhong W.Y."/>
            <person name="Chen H."/>
            <person name="Yin W.L."/>
            <person name="Huang T."/>
            <person name="Niu S.C."/>
            <person name="Liu Z.J."/>
        </authorList>
    </citation>
    <scope>NUCLEOTIDE SEQUENCE [LARGE SCALE GENOMIC DNA]</scope>
    <source>
        <strain evidence="2">Lindl</strain>
    </source>
</reference>
<accession>A0AAV7FN88</accession>
<evidence type="ECO:0000313" key="2">
    <source>
        <dbReference type="EMBL" id="KAH0451064.1"/>
    </source>
</evidence>
<sequence>MDSLFDIRQESPIILVWICFLNLRLHISSSYCGRSKPFTARVLMAMDVTKCYPKEIRFGPHNLGYLKKSKLKFYHFFVAIIILMDIQSSIVLFCILT</sequence>
<comment type="caution">
    <text evidence="2">The sequence shown here is derived from an EMBL/GenBank/DDBJ whole genome shotgun (WGS) entry which is preliminary data.</text>
</comment>
<feature type="transmembrane region" description="Helical" evidence="1">
    <location>
        <begin position="73"/>
        <end position="96"/>
    </location>
</feature>
<dbReference type="Proteomes" id="UP000775213">
    <property type="component" value="Unassembled WGS sequence"/>
</dbReference>
<evidence type="ECO:0000313" key="3">
    <source>
        <dbReference type="Proteomes" id="UP000775213"/>
    </source>
</evidence>
<proteinExistence type="predicted"/>
<dbReference type="EMBL" id="JAGFBR010000018">
    <property type="protein sequence ID" value="KAH0451064.1"/>
    <property type="molecule type" value="Genomic_DNA"/>
</dbReference>
<keyword evidence="1" id="KW-0812">Transmembrane</keyword>
<protein>
    <submittedName>
        <fullName evidence="2">Uncharacterized protein</fullName>
    </submittedName>
</protein>
<dbReference type="AlphaFoldDB" id="A0AAV7FN88"/>
<name>A0AAV7FN88_DENCH</name>
<keyword evidence="3" id="KW-1185">Reference proteome</keyword>
<organism evidence="2 3">
    <name type="scientific">Dendrobium chrysotoxum</name>
    <name type="common">Orchid</name>
    <dbReference type="NCBI Taxonomy" id="161865"/>
    <lineage>
        <taxon>Eukaryota</taxon>
        <taxon>Viridiplantae</taxon>
        <taxon>Streptophyta</taxon>
        <taxon>Embryophyta</taxon>
        <taxon>Tracheophyta</taxon>
        <taxon>Spermatophyta</taxon>
        <taxon>Magnoliopsida</taxon>
        <taxon>Liliopsida</taxon>
        <taxon>Asparagales</taxon>
        <taxon>Orchidaceae</taxon>
        <taxon>Epidendroideae</taxon>
        <taxon>Malaxideae</taxon>
        <taxon>Dendrobiinae</taxon>
        <taxon>Dendrobium</taxon>
    </lineage>
</organism>
<keyword evidence="1" id="KW-0472">Membrane</keyword>
<evidence type="ECO:0000256" key="1">
    <source>
        <dbReference type="SAM" id="Phobius"/>
    </source>
</evidence>
<gene>
    <name evidence="2" type="ORF">IEQ34_021756</name>
</gene>